<dbReference type="EMBL" id="CP117522">
    <property type="protein sequence ID" value="WNE97905.1"/>
    <property type="molecule type" value="Genomic_DNA"/>
</dbReference>
<accession>A0ABY9V1H2</accession>
<dbReference type="RefSeq" id="WP_311036775.1">
    <property type="nucleotide sequence ID" value="NZ_CP117522.1"/>
</dbReference>
<evidence type="ECO:0000259" key="1">
    <source>
        <dbReference type="Pfam" id="PF04149"/>
    </source>
</evidence>
<organism evidence="2 3">
    <name type="scientific">Streptomyces luomodiensis</name>
    <dbReference type="NCBI Taxonomy" id="3026192"/>
    <lineage>
        <taxon>Bacteria</taxon>
        <taxon>Bacillati</taxon>
        <taxon>Actinomycetota</taxon>
        <taxon>Actinomycetes</taxon>
        <taxon>Kitasatosporales</taxon>
        <taxon>Streptomycetaceae</taxon>
        <taxon>Streptomyces</taxon>
    </lineage>
</organism>
<gene>
    <name evidence="2" type="ORF">PS467_22530</name>
</gene>
<keyword evidence="3" id="KW-1185">Reference proteome</keyword>
<protein>
    <submittedName>
        <fullName evidence="2">DUF397 domain-containing protein</fullName>
    </submittedName>
</protein>
<dbReference type="Pfam" id="PF04149">
    <property type="entry name" value="DUF397"/>
    <property type="match status" value="1"/>
</dbReference>
<sequence>MREPGISERDGGWFKSSYSGAGNTECVEAAFRPDSTAVRDSKDQSGPVLGFSHRAWSDFVAAVRHGQLG</sequence>
<evidence type="ECO:0000313" key="2">
    <source>
        <dbReference type="EMBL" id="WNE97905.1"/>
    </source>
</evidence>
<dbReference type="Proteomes" id="UP001305606">
    <property type="component" value="Chromosome"/>
</dbReference>
<dbReference type="InterPro" id="IPR007278">
    <property type="entry name" value="DUF397"/>
</dbReference>
<evidence type="ECO:0000313" key="3">
    <source>
        <dbReference type="Proteomes" id="UP001305606"/>
    </source>
</evidence>
<reference evidence="2 3" key="1">
    <citation type="submission" date="2023-02" db="EMBL/GenBank/DDBJ databases">
        <title>Streptomyces sp. SCA4-21 with antifungal activity against Fusarium oxysporum f. sp. cubense, Streptomyces sp. SCA2-17 with antifungal activity against Fusarium oxysporum f. sp. cubense.</title>
        <authorList>
            <person name="Qi D."/>
        </authorList>
    </citation>
    <scope>NUCLEOTIDE SEQUENCE [LARGE SCALE GENOMIC DNA]</scope>
    <source>
        <strain evidence="2 3">SCA4-21</strain>
    </source>
</reference>
<feature type="domain" description="DUF397" evidence="1">
    <location>
        <begin position="12"/>
        <end position="64"/>
    </location>
</feature>
<name>A0ABY9V1H2_9ACTN</name>
<proteinExistence type="predicted"/>